<dbReference type="Gene3D" id="1.10.540.10">
    <property type="entry name" value="Acyl-CoA dehydrogenase/oxidase, N-terminal domain"/>
    <property type="match status" value="1"/>
</dbReference>
<dbReference type="InterPro" id="IPR052033">
    <property type="entry name" value="Glutaryl-CoA_DH_mitochondrial"/>
</dbReference>
<dbReference type="Gene3D" id="2.40.110.10">
    <property type="entry name" value="Butyryl-CoA Dehydrogenase, subunit A, domain 2"/>
    <property type="match status" value="1"/>
</dbReference>
<dbReference type="Gene3D" id="1.20.140.10">
    <property type="entry name" value="Butyryl-CoA Dehydrogenase, subunit A, domain 3"/>
    <property type="match status" value="1"/>
</dbReference>
<evidence type="ECO:0000256" key="4">
    <source>
        <dbReference type="ARBA" id="ARBA00022827"/>
    </source>
</evidence>
<dbReference type="InterPro" id="IPR009100">
    <property type="entry name" value="AcylCoA_DH/oxidase_NM_dom_sf"/>
</dbReference>
<dbReference type="Pfam" id="PF02771">
    <property type="entry name" value="Acyl-CoA_dh_N"/>
    <property type="match status" value="1"/>
</dbReference>
<evidence type="ECO:0000259" key="9">
    <source>
        <dbReference type="Pfam" id="PF02770"/>
    </source>
</evidence>
<dbReference type="GO" id="GO:0046949">
    <property type="term" value="P:fatty-acyl-CoA biosynthetic process"/>
    <property type="evidence" value="ECO:0007669"/>
    <property type="project" value="TreeGrafter"/>
</dbReference>
<comment type="similarity">
    <text evidence="2 7">Belongs to the acyl-CoA dehydrogenase family.</text>
</comment>
<evidence type="ECO:0000313" key="12">
    <source>
        <dbReference type="Proteomes" id="UP000324595"/>
    </source>
</evidence>
<evidence type="ECO:0000256" key="6">
    <source>
        <dbReference type="ARBA" id="ARBA00023002"/>
    </source>
</evidence>
<dbReference type="CDD" id="cd01151">
    <property type="entry name" value="GCD"/>
    <property type="match status" value="1"/>
</dbReference>
<evidence type="ECO:0000259" key="8">
    <source>
        <dbReference type="Pfam" id="PF00441"/>
    </source>
</evidence>
<evidence type="ECO:0000313" key="11">
    <source>
        <dbReference type="EMBL" id="TYP95649.1"/>
    </source>
</evidence>
<name>A0A5D3YRC3_9BACT</name>
<keyword evidence="12" id="KW-1185">Reference proteome</keyword>
<evidence type="ECO:0000256" key="7">
    <source>
        <dbReference type="RuleBase" id="RU362125"/>
    </source>
</evidence>
<feature type="domain" description="Acyl-CoA dehydrogenase/oxidase N-terminal" evidence="10">
    <location>
        <begin position="19"/>
        <end position="131"/>
    </location>
</feature>
<dbReference type="PANTHER" id="PTHR42807:SF1">
    <property type="entry name" value="GLUTARYL-COA DEHYDROGENASE, MITOCHONDRIAL"/>
    <property type="match status" value="1"/>
</dbReference>
<accession>A0A5D3YRC3</accession>
<evidence type="ECO:0000259" key="10">
    <source>
        <dbReference type="Pfam" id="PF02771"/>
    </source>
</evidence>
<keyword evidence="4 7" id="KW-0274">FAD</keyword>
<keyword evidence="6 7" id="KW-0560">Oxidoreductase</keyword>
<evidence type="ECO:0000256" key="1">
    <source>
        <dbReference type="ARBA" id="ARBA00001974"/>
    </source>
</evidence>
<dbReference type="FunFam" id="1.10.540.10:FF:000002">
    <property type="entry name" value="Acyl-CoA dehydrogenase FadE19"/>
    <property type="match status" value="1"/>
</dbReference>
<dbReference type="OrthoDB" id="9802867at2"/>
<gene>
    <name evidence="11" type="ORF">LX73_0964</name>
</gene>
<dbReference type="SUPFAM" id="SSF56645">
    <property type="entry name" value="Acyl-CoA dehydrogenase NM domain-like"/>
    <property type="match status" value="1"/>
</dbReference>
<feature type="domain" description="Acyl-CoA dehydrogenase/oxidase C-terminal" evidence="8">
    <location>
        <begin position="249"/>
        <end position="390"/>
    </location>
</feature>
<comment type="cofactor">
    <cofactor evidence="1 7">
        <name>FAD</name>
        <dbReference type="ChEBI" id="CHEBI:57692"/>
    </cofactor>
</comment>
<dbReference type="GO" id="GO:0004361">
    <property type="term" value="F:glutaryl-CoA dehydrogenase activity"/>
    <property type="evidence" value="ECO:0007669"/>
    <property type="project" value="TreeGrafter"/>
</dbReference>
<sequence>MASNSFNIDDPFLFESELSEDDRMIMETARDYAQSKLEPRALKGNQEEYFDPDIAGEMGDLGLLGSYLPPEYGGVDASQTAYGLIAREVERVDSGYRSFMSVQSSLVMYPIFKFGTEEQKEKFLPKLAAGEIIGCFGLTEPDHGSDPGSMSTTALKTDDGWILNGAKMWITNSPIADVGIVWAKAKENKDDEGVIRGFIVEKDMEGYSAPSTKNKMSLRASETGEMIFEDVFVPDENVFPDITGLKGPFTCLNSARYGIAWGTVGAAEFCYQKSRQYVGERTQFGYPIAANQLPQTKLANMLTEITQMQLLAWRLGKLKDEGRAHHSMVSLAKRNNCGTALEIARTARDMHGANGITGEYRVMHHLMNLESVNTYEGTYDIHGLILGREITDIQAFVPRGNDMPD</sequence>
<keyword evidence="5" id="KW-0809">Transit peptide</keyword>
<dbReference type="Pfam" id="PF02770">
    <property type="entry name" value="Acyl-CoA_dh_M"/>
    <property type="match status" value="1"/>
</dbReference>
<dbReference type="GO" id="GO:0050660">
    <property type="term" value="F:flavin adenine dinucleotide binding"/>
    <property type="evidence" value="ECO:0007669"/>
    <property type="project" value="InterPro"/>
</dbReference>
<dbReference type="Proteomes" id="UP000324595">
    <property type="component" value="Unassembled WGS sequence"/>
</dbReference>
<dbReference type="RefSeq" id="WP_148898307.1">
    <property type="nucleotide sequence ID" value="NZ_VNHY01000001.1"/>
</dbReference>
<dbReference type="InterPro" id="IPR006091">
    <property type="entry name" value="Acyl-CoA_Oxase/DH_mid-dom"/>
</dbReference>
<dbReference type="Pfam" id="PF00441">
    <property type="entry name" value="Acyl-CoA_dh_1"/>
    <property type="match status" value="1"/>
</dbReference>
<comment type="caution">
    <text evidence="11">The sequence shown here is derived from an EMBL/GenBank/DDBJ whole genome shotgun (WGS) entry which is preliminary data.</text>
</comment>
<dbReference type="GO" id="GO:0033539">
    <property type="term" value="P:fatty acid beta-oxidation using acyl-CoA dehydrogenase"/>
    <property type="evidence" value="ECO:0007669"/>
    <property type="project" value="TreeGrafter"/>
</dbReference>
<dbReference type="InterPro" id="IPR046373">
    <property type="entry name" value="Acyl-CoA_Oxase/DH_mid-dom_sf"/>
</dbReference>
<dbReference type="InterPro" id="IPR037069">
    <property type="entry name" value="AcylCoA_DH/ox_N_sf"/>
</dbReference>
<organism evidence="11 12">
    <name type="scientific">Fodinibius salinus</name>
    <dbReference type="NCBI Taxonomy" id="860790"/>
    <lineage>
        <taxon>Bacteria</taxon>
        <taxon>Pseudomonadati</taxon>
        <taxon>Balneolota</taxon>
        <taxon>Balneolia</taxon>
        <taxon>Balneolales</taxon>
        <taxon>Balneolaceae</taxon>
        <taxon>Fodinibius</taxon>
    </lineage>
</organism>
<dbReference type="EMBL" id="VNHY01000001">
    <property type="protein sequence ID" value="TYP95649.1"/>
    <property type="molecule type" value="Genomic_DNA"/>
</dbReference>
<feature type="domain" description="Acyl-CoA oxidase/dehydrogenase middle" evidence="9">
    <location>
        <begin position="135"/>
        <end position="231"/>
    </location>
</feature>
<evidence type="ECO:0000256" key="3">
    <source>
        <dbReference type="ARBA" id="ARBA00022630"/>
    </source>
</evidence>
<evidence type="ECO:0000256" key="2">
    <source>
        <dbReference type="ARBA" id="ARBA00009347"/>
    </source>
</evidence>
<reference evidence="11 12" key="1">
    <citation type="submission" date="2019-07" db="EMBL/GenBank/DDBJ databases">
        <title>Genomic Encyclopedia of Archaeal and Bacterial Type Strains, Phase II (KMG-II): from individual species to whole genera.</title>
        <authorList>
            <person name="Goeker M."/>
        </authorList>
    </citation>
    <scope>NUCLEOTIDE SEQUENCE [LARGE SCALE GENOMIC DNA]</scope>
    <source>
        <strain evidence="11 12">DSM 21935</strain>
    </source>
</reference>
<keyword evidence="3 7" id="KW-0285">Flavoprotein</keyword>
<dbReference type="InterPro" id="IPR036250">
    <property type="entry name" value="AcylCo_DH-like_C"/>
</dbReference>
<proteinExistence type="inferred from homology"/>
<evidence type="ECO:0000256" key="5">
    <source>
        <dbReference type="ARBA" id="ARBA00022946"/>
    </source>
</evidence>
<dbReference type="SUPFAM" id="SSF47203">
    <property type="entry name" value="Acyl-CoA dehydrogenase C-terminal domain-like"/>
    <property type="match status" value="1"/>
</dbReference>
<dbReference type="GO" id="GO:0000062">
    <property type="term" value="F:fatty-acyl-CoA binding"/>
    <property type="evidence" value="ECO:0007669"/>
    <property type="project" value="TreeGrafter"/>
</dbReference>
<dbReference type="InterPro" id="IPR013786">
    <property type="entry name" value="AcylCoA_DH/ox_N"/>
</dbReference>
<dbReference type="PANTHER" id="PTHR42807">
    <property type="entry name" value="GLUTARYL-COA DEHYDROGENASE, MITOCHONDRIAL"/>
    <property type="match status" value="1"/>
</dbReference>
<protein>
    <submittedName>
        <fullName evidence="11">Glutaryl-CoA dehydrogenase</fullName>
    </submittedName>
</protein>
<dbReference type="AlphaFoldDB" id="A0A5D3YRC3"/>
<dbReference type="InterPro" id="IPR009075">
    <property type="entry name" value="AcylCo_DH/oxidase_C"/>
</dbReference>